<gene>
    <name evidence="12" type="primary">similar to Borealin</name>
    <name evidence="12" type="ORF">CLUMA_CG011407</name>
</gene>
<comment type="subcellular location">
    <subcellularLocation>
        <location evidence="2">Chromosome</location>
        <location evidence="2">Centromere</location>
    </subcellularLocation>
    <subcellularLocation>
        <location evidence="1">Nucleus</location>
    </subcellularLocation>
</comment>
<evidence type="ECO:0000256" key="3">
    <source>
        <dbReference type="ARBA" id="ARBA00009914"/>
    </source>
</evidence>
<accession>A0A1J1IG69</accession>
<reference evidence="12 13" key="1">
    <citation type="submission" date="2015-04" db="EMBL/GenBank/DDBJ databases">
        <authorList>
            <person name="Syromyatnikov M.Y."/>
            <person name="Popov V.N."/>
        </authorList>
    </citation>
    <scope>NUCLEOTIDE SEQUENCE [LARGE SCALE GENOMIC DNA]</scope>
</reference>
<keyword evidence="4" id="KW-0158">Chromosome</keyword>
<dbReference type="GO" id="GO:0005634">
    <property type="term" value="C:nucleus"/>
    <property type="evidence" value="ECO:0007669"/>
    <property type="project" value="UniProtKB-SubCell"/>
</dbReference>
<evidence type="ECO:0000256" key="10">
    <source>
        <dbReference type="SAM" id="MobiDB-lite"/>
    </source>
</evidence>
<evidence type="ECO:0000313" key="12">
    <source>
        <dbReference type="EMBL" id="CRK98038.1"/>
    </source>
</evidence>
<dbReference type="PANTHER" id="PTHR16040:SF7">
    <property type="entry name" value="AUSTRALIN, ISOFORM A-RELATED"/>
    <property type="match status" value="1"/>
</dbReference>
<feature type="domain" description="Borealin C-terminal" evidence="11">
    <location>
        <begin position="197"/>
        <end position="314"/>
    </location>
</feature>
<keyword evidence="9" id="KW-0137">Centromere</keyword>
<proteinExistence type="inferred from homology"/>
<name>A0A1J1IG69_9DIPT</name>
<keyword evidence="8" id="KW-0131">Cell cycle</keyword>
<evidence type="ECO:0000256" key="4">
    <source>
        <dbReference type="ARBA" id="ARBA00022454"/>
    </source>
</evidence>
<evidence type="ECO:0000256" key="5">
    <source>
        <dbReference type="ARBA" id="ARBA00022618"/>
    </source>
</evidence>
<evidence type="ECO:0000256" key="8">
    <source>
        <dbReference type="ARBA" id="ARBA00023306"/>
    </source>
</evidence>
<dbReference type="OrthoDB" id="6360905at2759"/>
<evidence type="ECO:0000259" key="11">
    <source>
        <dbReference type="Pfam" id="PF10512"/>
    </source>
</evidence>
<keyword evidence="7" id="KW-0539">Nucleus</keyword>
<dbReference type="Proteomes" id="UP000183832">
    <property type="component" value="Unassembled WGS sequence"/>
</dbReference>
<evidence type="ECO:0000256" key="9">
    <source>
        <dbReference type="ARBA" id="ARBA00023328"/>
    </source>
</evidence>
<dbReference type="GO" id="GO:0000070">
    <property type="term" value="P:mitotic sister chromatid segregation"/>
    <property type="evidence" value="ECO:0007669"/>
    <property type="project" value="TreeGrafter"/>
</dbReference>
<evidence type="ECO:0000256" key="2">
    <source>
        <dbReference type="ARBA" id="ARBA00004584"/>
    </source>
</evidence>
<dbReference type="AlphaFoldDB" id="A0A1J1IG69"/>
<dbReference type="InterPro" id="IPR018867">
    <property type="entry name" value="Cell_div_borealin"/>
</dbReference>
<feature type="region of interest" description="Disordered" evidence="10">
    <location>
        <begin position="147"/>
        <end position="211"/>
    </location>
</feature>
<evidence type="ECO:0000313" key="13">
    <source>
        <dbReference type="Proteomes" id="UP000183832"/>
    </source>
</evidence>
<dbReference type="Pfam" id="PF10512">
    <property type="entry name" value="Borealin"/>
    <property type="match status" value="1"/>
</dbReference>
<sequence>MPRTKINRNALSNKRLRENTADLEEILREYDIEVENSIQQLQSGYNKQMREITALFEELRSSCSDDILKTKIRDLKNVKDINELMVVEKMSNLNATLKDTCHKADEGYLTEAISNNSRITSGSENGSVYQKQGLELSQNISVIGSLRKTKTRRRSQSVSSIVQEKSYKTPGPRVMMTSSKGRTPLQQQNQQNQQGTHTSRSKYRTPMSSALRQKAASVDRLNCITPRVNPNRPISLLRHARAGEAVFSITGSPIVPSNICETTANVNIPVSDGVLSIRPQCIDSGNLDPALMKKIDQKTLNHLLLLKKNLDIIMAGAGFKLNHH</sequence>
<protein>
    <submittedName>
        <fullName evidence="12">CLUMA_CG011407, isoform A</fullName>
    </submittedName>
</protein>
<keyword evidence="13" id="KW-1185">Reference proteome</keyword>
<dbReference type="GO" id="GO:0051233">
    <property type="term" value="C:spindle midzone"/>
    <property type="evidence" value="ECO:0007669"/>
    <property type="project" value="TreeGrafter"/>
</dbReference>
<evidence type="ECO:0000256" key="7">
    <source>
        <dbReference type="ARBA" id="ARBA00023242"/>
    </source>
</evidence>
<dbReference type="GO" id="GO:0000775">
    <property type="term" value="C:chromosome, centromeric region"/>
    <property type="evidence" value="ECO:0007669"/>
    <property type="project" value="UniProtKB-SubCell"/>
</dbReference>
<evidence type="ECO:0000256" key="6">
    <source>
        <dbReference type="ARBA" id="ARBA00022776"/>
    </source>
</evidence>
<dbReference type="GO" id="GO:0051301">
    <property type="term" value="P:cell division"/>
    <property type="evidence" value="ECO:0007669"/>
    <property type="project" value="UniProtKB-KW"/>
</dbReference>
<dbReference type="InterPro" id="IPR046466">
    <property type="entry name" value="Borealin_C"/>
</dbReference>
<evidence type="ECO:0000256" key="1">
    <source>
        <dbReference type="ARBA" id="ARBA00004123"/>
    </source>
</evidence>
<dbReference type="PANTHER" id="PTHR16040">
    <property type="entry name" value="AUSTRALIN, ISOFORM A-RELATED"/>
    <property type="match status" value="1"/>
</dbReference>
<dbReference type="EMBL" id="CVRI01000047">
    <property type="protein sequence ID" value="CRK98038.1"/>
    <property type="molecule type" value="Genomic_DNA"/>
</dbReference>
<keyword evidence="6" id="KW-0498">Mitosis</keyword>
<feature type="compositionally biased region" description="Polar residues" evidence="10">
    <location>
        <begin position="176"/>
        <end position="185"/>
    </location>
</feature>
<keyword evidence="5" id="KW-0132">Cell division</keyword>
<dbReference type="GO" id="GO:0032133">
    <property type="term" value="C:chromosome passenger complex"/>
    <property type="evidence" value="ECO:0007669"/>
    <property type="project" value="TreeGrafter"/>
</dbReference>
<dbReference type="STRING" id="568069.A0A1J1IG69"/>
<organism evidence="12 13">
    <name type="scientific">Clunio marinus</name>
    <dbReference type="NCBI Taxonomy" id="568069"/>
    <lineage>
        <taxon>Eukaryota</taxon>
        <taxon>Metazoa</taxon>
        <taxon>Ecdysozoa</taxon>
        <taxon>Arthropoda</taxon>
        <taxon>Hexapoda</taxon>
        <taxon>Insecta</taxon>
        <taxon>Pterygota</taxon>
        <taxon>Neoptera</taxon>
        <taxon>Endopterygota</taxon>
        <taxon>Diptera</taxon>
        <taxon>Nematocera</taxon>
        <taxon>Chironomoidea</taxon>
        <taxon>Chironomidae</taxon>
        <taxon>Clunio</taxon>
    </lineage>
</organism>
<comment type="similarity">
    <text evidence="3">Belongs to the borealin family.</text>
</comment>